<dbReference type="Gene3D" id="2.120.10.30">
    <property type="entry name" value="TolB, C-terminal domain"/>
    <property type="match status" value="1"/>
</dbReference>
<dbReference type="InterPro" id="IPR036034">
    <property type="entry name" value="PDZ_sf"/>
</dbReference>
<evidence type="ECO:0000313" key="3">
    <source>
        <dbReference type="EMBL" id="SVD07881.1"/>
    </source>
</evidence>
<dbReference type="InterPro" id="IPR015943">
    <property type="entry name" value="WD40/YVTN_repeat-like_dom_sf"/>
</dbReference>
<dbReference type="SUPFAM" id="SSF82171">
    <property type="entry name" value="DPP6 N-terminal domain-like"/>
    <property type="match status" value="1"/>
</dbReference>
<gene>
    <name evidence="3" type="ORF">METZ01_LOCUS360735</name>
</gene>
<organism evidence="3">
    <name type="scientific">marine metagenome</name>
    <dbReference type="NCBI Taxonomy" id="408172"/>
    <lineage>
        <taxon>unclassified sequences</taxon>
        <taxon>metagenomes</taxon>
        <taxon>ecological metagenomes</taxon>
    </lineage>
</organism>
<accession>A0A382SG42</accession>
<dbReference type="Pfam" id="PF07676">
    <property type="entry name" value="PD40"/>
    <property type="match status" value="1"/>
</dbReference>
<feature type="domain" description="PDZ" evidence="2">
    <location>
        <begin position="1"/>
        <end position="34"/>
    </location>
</feature>
<name>A0A382SG42_9ZZZZ</name>
<sequence>KGLVVQDLVEGGAAESVGVKPGEVIIRFDGQTVETIKTIRGAVENAGIGRVVNVVVVGHDGSIRKVRVTIGALEAYDDHRLMFWPDNRHHVEWSPDRTRLLFVNIPWRQQKQLYVQQLYVQNGDGSDLTQVALGDRFWNPIWSKDGKEIYFMGDDDDLYVIDADGSNRRRLSGQSPGQFEGVSIGSWSPDRSQIAVVYNGLWKTIYLMDADGSNERRLAGFDDHGIRLLLDVVWSDDGSELLFWGHQEGGPHSKGSVIFRVDSDGSNLRQLTTRQDDDHFDVMAKWSPDGSKILFQSNRDQGCGADVMAAYS</sequence>
<dbReference type="Gene3D" id="2.130.10.10">
    <property type="entry name" value="YVTN repeat-like/Quinoprotein amine dehydrogenase"/>
    <property type="match status" value="1"/>
</dbReference>
<protein>
    <recommendedName>
        <fullName evidence="2">PDZ domain-containing protein</fullName>
    </recommendedName>
</protein>
<dbReference type="SUPFAM" id="SSF50156">
    <property type="entry name" value="PDZ domain-like"/>
    <property type="match status" value="1"/>
</dbReference>
<dbReference type="InterPro" id="IPR001478">
    <property type="entry name" value="PDZ"/>
</dbReference>
<dbReference type="PROSITE" id="PS50106">
    <property type="entry name" value="PDZ"/>
    <property type="match status" value="1"/>
</dbReference>
<dbReference type="PANTHER" id="PTHR36842:SF1">
    <property type="entry name" value="PROTEIN TOLB"/>
    <property type="match status" value="1"/>
</dbReference>
<reference evidence="3" key="1">
    <citation type="submission" date="2018-05" db="EMBL/GenBank/DDBJ databases">
        <authorList>
            <person name="Lanie J.A."/>
            <person name="Ng W.-L."/>
            <person name="Kazmierczak K.M."/>
            <person name="Andrzejewski T.M."/>
            <person name="Davidsen T.M."/>
            <person name="Wayne K.J."/>
            <person name="Tettelin H."/>
            <person name="Glass J.I."/>
            <person name="Rusch D."/>
            <person name="Podicherti R."/>
            <person name="Tsui H.-C.T."/>
            <person name="Winkler M.E."/>
        </authorList>
    </citation>
    <scope>NUCLEOTIDE SEQUENCE</scope>
</reference>
<dbReference type="AlphaFoldDB" id="A0A382SG42"/>
<dbReference type="Gene3D" id="2.30.42.10">
    <property type="match status" value="1"/>
</dbReference>
<feature type="non-terminal residue" evidence="3">
    <location>
        <position position="312"/>
    </location>
</feature>
<dbReference type="EMBL" id="UINC01128250">
    <property type="protein sequence ID" value="SVD07881.1"/>
    <property type="molecule type" value="Genomic_DNA"/>
</dbReference>
<dbReference type="InterPro" id="IPR011659">
    <property type="entry name" value="WD40"/>
</dbReference>
<proteinExistence type="inferred from homology"/>
<evidence type="ECO:0000259" key="2">
    <source>
        <dbReference type="PROSITE" id="PS50106"/>
    </source>
</evidence>
<comment type="similarity">
    <text evidence="1">Belongs to the TolB family.</text>
</comment>
<feature type="non-terminal residue" evidence="3">
    <location>
        <position position="1"/>
    </location>
</feature>
<dbReference type="InterPro" id="IPR011042">
    <property type="entry name" value="6-blade_b-propeller_TolB-like"/>
</dbReference>
<evidence type="ECO:0000256" key="1">
    <source>
        <dbReference type="ARBA" id="ARBA00009820"/>
    </source>
</evidence>
<dbReference type="PANTHER" id="PTHR36842">
    <property type="entry name" value="PROTEIN TOLB HOMOLOG"/>
    <property type="match status" value="1"/>
</dbReference>